<name>L7JI34_PYRO1</name>
<organism>
    <name type="scientific">Pyricularia oryzae (strain P131)</name>
    <name type="common">Rice blast fungus</name>
    <name type="synonym">Magnaporthe oryzae</name>
    <dbReference type="NCBI Taxonomy" id="1143193"/>
    <lineage>
        <taxon>Eukaryota</taxon>
        <taxon>Fungi</taxon>
        <taxon>Dikarya</taxon>
        <taxon>Ascomycota</taxon>
        <taxon>Pezizomycotina</taxon>
        <taxon>Sordariomycetes</taxon>
        <taxon>Sordariomycetidae</taxon>
        <taxon>Magnaporthales</taxon>
        <taxon>Pyriculariaceae</taxon>
        <taxon>Pyricularia</taxon>
    </lineage>
</organism>
<dbReference type="AlphaFoldDB" id="L7JI34"/>
<reference evidence="2" key="1">
    <citation type="journal article" date="2012" name="PLoS Genet.">
        <title>Comparative analysis of the genomes of two field isolates of the rice blast fungus Magnaporthe oryzae.</title>
        <authorList>
            <person name="Xue M."/>
            <person name="Yang J."/>
            <person name="Li Z."/>
            <person name="Hu S."/>
            <person name="Yao N."/>
            <person name="Dean R.A."/>
            <person name="Zhao W."/>
            <person name="Shen M."/>
            <person name="Zhang H."/>
            <person name="Li C."/>
            <person name="Liu L."/>
            <person name="Cao L."/>
            <person name="Xu X."/>
            <person name="Xing Y."/>
            <person name="Hsiang T."/>
            <person name="Zhang Z."/>
            <person name="Xu J.R."/>
            <person name="Peng Y.L."/>
        </authorList>
    </citation>
    <scope>NUCLEOTIDE SEQUENCE [LARGE SCALE GENOMIC DNA]</scope>
    <source>
        <strain evidence="2">P131</strain>
    </source>
</reference>
<feature type="region of interest" description="Disordered" evidence="1">
    <location>
        <begin position="1"/>
        <end position="21"/>
    </location>
</feature>
<proteinExistence type="predicted"/>
<evidence type="ECO:0000256" key="1">
    <source>
        <dbReference type="SAM" id="MobiDB-lite"/>
    </source>
</evidence>
<sequence length="368" mass="40933">MKRNLVPQGRHSVLGGKAGWRTGTDRHLARQGFALYRALLRQVPHIVLPAQGTSFPGDRVNPVRHLIRKSFQRNRNEDSARLVVSSLSNGYKFLHLLNGAKTTDSPEHKTVVDLIQRNMSRRKPPTPRKEPTPQAPRKYLITRIPNPRYDPGEWALLETGRESSGETNGETKPARLASQLGGSGIRRVPYVAITAFQDPFLRMKKPQPLSLGMALKRRIEQRQARLDHRVKFKEGGKWMAALEDQWEDLIAGGGRGSGAVDDGEATYVEAIDLSIRFMDHIDEMDQLDQLHRAATLNVIEGRERALAEKEAADRALSEEGAARALTEEAAARALTAEAAARSLKRLMLERRAMLGGHGRGKMSSSKTA</sequence>
<dbReference type="EMBL" id="JH795505">
    <property type="protein sequence ID" value="ELQ67891.1"/>
    <property type="molecule type" value="Genomic_DNA"/>
</dbReference>
<dbReference type="InterPro" id="IPR046896">
    <property type="entry name" value="Cup1-like_N"/>
</dbReference>
<protein>
    <submittedName>
        <fullName evidence="2">Uncharacterized protein</fullName>
    </submittedName>
</protein>
<gene>
    <name evidence="2" type="ORF">OOW_P131scaffold00279g10</name>
</gene>
<dbReference type="CDD" id="cd20273">
    <property type="entry name" value="Complex1_LYR_unchar"/>
    <property type="match status" value="1"/>
</dbReference>
<accession>L7JI34</accession>
<evidence type="ECO:0000313" key="2">
    <source>
        <dbReference type="EMBL" id="ELQ67891.1"/>
    </source>
</evidence>